<dbReference type="Pfam" id="PF08240">
    <property type="entry name" value="ADH_N"/>
    <property type="match status" value="1"/>
</dbReference>
<dbReference type="Gene3D" id="3.40.50.720">
    <property type="entry name" value="NAD(P)-binding Rossmann-like Domain"/>
    <property type="match status" value="1"/>
</dbReference>
<dbReference type="AlphaFoldDB" id="A0A5C4T8J9"/>
<dbReference type="GO" id="GO:0043957">
    <property type="term" value="F:acryloyl-CoA reductase (NADPH) activity"/>
    <property type="evidence" value="ECO:0007669"/>
    <property type="project" value="TreeGrafter"/>
</dbReference>
<feature type="domain" description="Enoyl reductase (ER)" evidence="1">
    <location>
        <begin position="15"/>
        <end position="328"/>
    </location>
</feature>
<dbReference type="InterPro" id="IPR036291">
    <property type="entry name" value="NAD(P)-bd_dom_sf"/>
</dbReference>
<name>A0A5C4T8J9_9BACL</name>
<dbReference type="EC" id="1.3.1.95" evidence="2"/>
<keyword evidence="3" id="KW-1185">Reference proteome</keyword>
<dbReference type="InterPro" id="IPR051397">
    <property type="entry name" value="Zn-ADH-like_protein"/>
</dbReference>
<dbReference type="InterPro" id="IPR013149">
    <property type="entry name" value="ADH-like_C"/>
</dbReference>
<dbReference type="GO" id="GO:0043958">
    <property type="term" value="F:acryloyl-CoA reductase (NADH) activity"/>
    <property type="evidence" value="ECO:0007669"/>
    <property type="project" value="UniProtKB-EC"/>
</dbReference>
<dbReference type="EMBL" id="VDCQ01000021">
    <property type="protein sequence ID" value="TNJ65205.1"/>
    <property type="molecule type" value="Genomic_DNA"/>
</dbReference>
<evidence type="ECO:0000313" key="2">
    <source>
        <dbReference type="EMBL" id="TNJ65205.1"/>
    </source>
</evidence>
<dbReference type="InterPro" id="IPR014188">
    <property type="entry name" value="Acrylyl-CoA_reductase_AcuI"/>
</dbReference>
<dbReference type="PANTHER" id="PTHR43677:SF1">
    <property type="entry name" value="ACRYLYL-COA REDUCTASE ACUI-RELATED"/>
    <property type="match status" value="1"/>
</dbReference>
<evidence type="ECO:0000313" key="3">
    <source>
        <dbReference type="Proteomes" id="UP000307943"/>
    </source>
</evidence>
<comment type="caution">
    <text evidence="2">The sequence shown here is derived from an EMBL/GenBank/DDBJ whole genome shotgun (WGS) entry which is preliminary data.</text>
</comment>
<sequence length="331" mass="34569">METFRALFVEKEEERCITRVRTITEDDLPPGEVTIRVAYSGVNYKDGLAVRADGKIVTAYPFIPGIDLSGTVEQSADGRFRPGDRVLVTGYGLGVSHFGGYSEVARVPGDWVVPLPVGLSQREAMIIGTAGFTAALSIERLREHGVLPGSGPIAVTGATGGVGSMAVALLASLGYEVAAGTGKADAADFLRELGATSVLGRDEIAGAVRKPLQKERWAGAVDPVGGPGLAGLLSAVHYGGAVAVSGLTGGTDVPASVFPFILRGVSLVGIDSVRCPHEVRVRIWQRLAREWRPADGYDRLIAGEVGLDGLENSLASIIGGELKGRILVKLS</sequence>
<proteinExistence type="predicted"/>
<protein>
    <submittedName>
        <fullName evidence="2">Acryloyl-CoA reductase</fullName>
        <ecNumber evidence="2">1.3.1.95</ecNumber>
    </submittedName>
</protein>
<evidence type="ECO:0000259" key="1">
    <source>
        <dbReference type="SMART" id="SM00829"/>
    </source>
</evidence>
<dbReference type="NCBIfam" id="TIGR02823">
    <property type="entry name" value="oxido_YhdH"/>
    <property type="match status" value="1"/>
</dbReference>
<dbReference type="SUPFAM" id="SSF51735">
    <property type="entry name" value="NAD(P)-binding Rossmann-fold domains"/>
    <property type="match status" value="1"/>
</dbReference>
<organism evidence="2 3">
    <name type="scientific">Paenibacillus hemerocallicola</name>
    <dbReference type="NCBI Taxonomy" id="1172614"/>
    <lineage>
        <taxon>Bacteria</taxon>
        <taxon>Bacillati</taxon>
        <taxon>Bacillota</taxon>
        <taxon>Bacilli</taxon>
        <taxon>Bacillales</taxon>
        <taxon>Paenibacillaceae</taxon>
        <taxon>Paenibacillus</taxon>
    </lineage>
</organism>
<dbReference type="InterPro" id="IPR011032">
    <property type="entry name" value="GroES-like_sf"/>
</dbReference>
<dbReference type="InterPro" id="IPR013154">
    <property type="entry name" value="ADH-like_N"/>
</dbReference>
<dbReference type="PANTHER" id="PTHR43677">
    <property type="entry name" value="SHORT-CHAIN DEHYDROGENASE/REDUCTASE"/>
    <property type="match status" value="1"/>
</dbReference>
<dbReference type="SUPFAM" id="SSF50129">
    <property type="entry name" value="GroES-like"/>
    <property type="match status" value="1"/>
</dbReference>
<accession>A0A5C4T8J9</accession>
<dbReference type="OrthoDB" id="9782155at2"/>
<dbReference type="RefSeq" id="WP_139603329.1">
    <property type="nucleotide sequence ID" value="NZ_VDCQ01000021.1"/>
</dbReference>
<keyword evidence="2" id="KW-0560">Oxidoreductase</keyword>
<dbReference type="Gene3D" id="3.90.180.10">
    <property type="entry name" value="Medium-chain alcohol dehydrogenases, catalytic domain"/>
    <property type="match status" value="1"/>
</dbReference>
<dbReference type="Proteomes" id="UP000307943">
    <property type="component" value="Unassembled WGS sequence"/>
</dbReference>
<reference evidence="2 3" key="1">
    <citation type="submission" date="2019-05" db="EMBL/GenBank/DDBJ databases">
        <title>We sequenced the genome of Paenibacillus hemerocallicola KCTC 33185 for further insight into its adaptation and study the phylogeny of Paenibacillus.</title>
        <authorList>
            <person name="Narsing Rao M.P."/>
        </authorList>
    </citation>
    <scope>NUCLEOTIDE SEQUENCE [LARGE SCALE GENOMIC DNA]</scope>
    <source>
        <strain evidence="2 3">KCTC 33185</strain>
    </source>
</reference>
<gene>
    <name evidence="2" type="ORF">FE784_16540</name>
</gene>
<dbReference type="SMART" id="SM00829">
    <property type="entry name" value="PKS_ER"/>
    <property type="match status" value="1"/>
</dbReference>
<dbReference type="InterPro" id="IPR020843">
    <property type="entry name" value="ER"/>
</dbReference>
<dbReference type="Pfam" id="PF00107">
    <property type="entry name" value="ADH_zinc_N"/>
    <property type="match status" value="1"/>
</dbReference>